<reference evidence="3" key="1">
    <citation type="journal article" date="2017" name="Nat. Ecol. Evol.">
        <title>Genome expansion and lineage-specific genetic innovations in the forest pathogenic fungi Armillaria.</title>
        <authorList>
            <person name="Sipos G."/>
            <person name="Prasanna A.N."/>
            <person name="Walter M.C."/>
            <person name="O'Connor E."/>
            <person name="Balint B."/>
            <person name="Krizsan K."/>
            <person name="Kiss B."/>
            <person name="Hess J."/>
            <person name="Varga T."/>
            <person name="Slot J."/>
            <person name="Riley R."/>
            <person name="Boka B."/>
            <person name="Rigling D."/>
            <person name="Barry K."/>
            <person name="Lee J."/>
            <person name="Mihaltcheva S."/>
            <person name="LaButti K."/>
            <person name="Lipzen A."/>
            <person name="Waldron R."/>
            <person name="Moloney N.M."/>
            <person name="Sperisen C."/>
            <person name="Kredics L."/>
            <person name="Vagvoelgyi C."/>
            <person name="Patrignani A."/>
            <person name="Fitzpatrick D."/>
            <person name="Nagy I."/>
            <person name="Doyle S."/>
            <person name="Anderson J.B."/>
            <person name="Grigoriev I.V."/>
            <person name="Gueldener U."/>
            <person name="Muensterkoetter M."/>
            <person name="Nagy L.G."/>
        </authorList>
    </citation>
    <scope>NUCLEOTIDE SEQUENCE [LARGE SCALE GENOMIC DNA]</scope>
    <source>
        <strain evidence="3">Ar21-2</strain>
    </source>
</reference>
<protein>
    <submittedName>
        <fullName evidence="2">Uncharacterized protein</fullName>
    </submittedName>
</protein>
<dbReference type="Proteomes" id="UP000217790">
    <property type="component" value="Unassembled WGS sequence"/>
</dbReference>
<evidence type="ECO:0000313" key="2">
    <source>
        <dbReference type="EMBL" id="PBK88290.1"/>
    </source>
</evidence>
<gene>
    <name evidence="2" type="ORF">ARMGADRAFT_428830</name>
</gene>
<dbReference type="EMBL" id="KZ293673">
    <property type="protein sequence ID" value="PBK88290.1"/>
    <property type="molecule type" value="Genomic_DNA"/>
</dbReference>
<proteinExistence type="predicted"/>
<keyword evidence="3" id="KW-1185">Reference proteome</keyword>
<sequence length="109" mass="11997">MSVRVSPPDPIAAPLLPSLNADSPDDRPTSANKGDDSVQLEAPILRQDDLSTPTKQGCGRIECSLDGDGGWAKTEKHANHDFFTRRRVEGPNFAQRRRLAIRRTGFLDT</sequence>
<evidence type="ECO:0000256" key="1">
    <source>
        <dbReference type="SAM" id="MobiDB-lite"/>
    </source>
</evidence>
<dbReference type="AlphaFoldDB" id="A0A2H3D2I4"/>
<organism evidence="2 3">
    <name type="scientific">Armillaria gallica</name>
    <name type="common">Bulbous honey fungus</name>
    <name type="synonym">Armillaria bulbosa</name>
    <dbReference type="NCBI Taxonomy" id="47427"/>
    <lineage>
        <taxon>Eukaryota</taxon>
        <taxon>Fungi</taxon>
        <taxon>Dikarya</taxon>
        <taxon>Basidiomycota</taxon>
        <taxon>Agaricomycotina</taxon>
        <taxon>Agaricomycetes</taxon>
        <taxon>Agaricomycetidae</taxon>
        <taxon>Agaricales</taxon>
        <taxon>Marasmiineae</taxon>
        <taxon>Physalacriaceae</taxon>
        <taxon>Armillaria</taxon>
    </lineage>
</organism>
<accession>A0A2H3D2I4</accession>
<evidence type="ECO:0000313" key="3">
    <source>
        <dbReference type="Proteomes" id="UP000217790"/>
    </source>
</evidence>
<feature type="region of interest" description="Disordered" evidence="1">
    <location>
        <begin position="1"/>
        <end position="57"/>
    </location>
</feature>
<feature type="compositionally biased region" description="Basic and acidic residues" evidence="1">
    <location>
        <begin position="24"/>
        <end position="36"/>
    </location>
</feature>
<dbReference type="InParanoid" id="A0A2H3D2I4"/>
<name>A0A2H3D2I4_ARMGA</name>